<evidence type="ECO:0000313" key="2">
    <source>
        <dbReference type="Proteomes" id="UP000464657"/>
    </source>
</evidence>
<name>A0A7L4ZIH7_9FLAO</name>
<gene>
    <name evidence="1" type="ORF">IMCC3317_18050</name>
</gene>
<dbReference type="OrthoDB" id="1164322at2"/>
<dbReference type="EMBL" id="CP019288">
    <property type="protein sequence ID" value="QHI36442.1"/>
    <property type="molecule type" value="Genomic_DNA"/>
</dbReference>
<reference evidence="1 2" key="1">
    <citation type="journal article" date="2013" name="Int. J. Syst. Evol. Microbiol.">
        <title>Kordia antarctica sp. nov., isolated from Antarctic seawater.</title>
        <authorList>
            <person name="Baek K."/>
            <person name="Choi A."/>
            <person name="Kang I."/>
            <person name="Lee K."/>
            <person name="Cho J.C."/>
        </authorList>
    </citation>
    <scope>NUCLEOTIDE SEQUENCE [LARGE SCALE GENOMIC DNA]</scope>
    <source>
        <strain evidence="1 2">IMCC3317</strain>
    </source>
</reference>
<sequence>MLKNILEVKGAEELSKKTQSQINGGGGESCWDVCPRQAAAICDPNTVGIYECDCNCP</sequence>
<dbReference type="AlphaFoldDB" id="A0A7L4ZIH7"/>
<protein>
    <submittedName>
        <fullName evidence="1">Uncharacterized protein</fullName>
    </submittedName>
</protein>
<dbReference type="Proteomes" id="UP000464657">
    <property type="component" value="Chromosome"/>
</dbReference>
<dbReference type="KEGG" id="kan:IMCC3317_18050"/>
<proteinExistence type="predicted"/>
<accession>A0A7L4ZIH7</accession>
<keyword evidence="2" id="KW-1185">Reference proteome</keyword>
<organism evidence="1 2">
    <name type="scientific">Kordia antarctica</name>
    <dbReference type="NCBI Taxonomy" id="1218801"/>
    <lineage>
        <taxon>Bacteria</taxon>
        <taxon>Pseudomonadati</taxon>
        <taxon>Bacteroidota</taxon>
        <taxon>Flavobacteriia</taxon>
        <taxon>Flavobacteriales</taxon>
        <taxon>Flavobacteriaceae</taxon>
        <taxon>Kordia</taxon>
    </lineage>
</organism>
<evidence type="ECO:0000313" key="1">
    <source>
        <dbReference type="EMBL" id="QHI36442.1"/>
    </source>
</evidence>
<dbReference type="RefSeq" id="WP_160129145.1">
    <property type="nucleotide sequence ID" value="NZ_CP019288.1"/>
</dbReference>